<dbReference type="InterPro" id="IPR005490">
    <property type="entry name" value="LD_TPept_cat_dom"/>
</dbReference>
<dbReference type="eggNOG" id="COG3034">
    <property type="taxonomic scope" value="Bacteria"/>
</dbReference>
<sequence>MKVSSLIILFVLLVGIFFSIGYCTRKRPNKVTKKPSMKDKKNTTHKKSETSLETASTNSTPSDSVLPFKVQQMTYDRVKLAYRKKLAIVKGLLKQQDIQTLDIELFIRAVKLEREVEVWARQKGTKPFKLVRTYKFCESSGELGPKRKDGDKQIPEGFYHINRFNPVSKFHLSLGLNYPNRSDKVLGDTTGLGGDIFLHGDCVTVGCIPITDNNIRELYVFAVEAKARGQKKIPVNIFPARLDNAGFDKLKEQYKAQENLVEFWASLKKGYEYFENTKELPTIIFAKSGKYIVKTK</sequence>
<dbReference type="GO" id="GO:0009252">
    <property type="term" value="P:peptidoglycan biosynthetic process"/>
    <property type="evidence" value="ECO:0007669"/>
    <property type="project" value="UniProtKB-UniPathway"/>
</dbReference>
<evidence type="ECO:0000256" key="4">
    <source>
        <dbReference type="ARBA" id="ARBA00022960"/>
    </source>
</evidence>
<evidence type="ECO:0000256" key="3">
    <source>
        <dbReference type="ARBA" id="ARBA00022679"/>
    </source>
</evidence>
<dbReference type="Pfam" id="PF03734">
    <property type="entry name" value="YkuD"/>
    <property type="match status" value="1"/>
</dbReference>
<feature type="domain" description="L,D-TPase catalytic" evidence="10">
    <location>
        <begin position="105"/>
        <end position="238"/>
    </location>
</feature>
<organism evidence="11 12">
    <name type="scientific">Microscilla marina ATCC 23134</name>
    <dbReference type="NCBI Taxonomy" id="313606"/>
    <lineage>
        <taxon>Bacteria</taxon>
        <taxon>Pseudomonadati</taxon>
        <taxon>Bacteroidota</taxon>
        <taxon>Cytophagia</taxon>
        <taxon>Cytophagales</taxon>
        <taxon>Microscillaceae</taxon>
        <taxon>Microscilla</taxon>
    </lineage>
</organism>
<dbReference type="RefSeq" id="WP_002694610.1">
    <property type="nucleotide sequence ID" value="NZ_AAWS01000005.1"/>
</dbReference>
<evidence type="ECO:0000259" key="10">
    <source>
        <dbReference type="PROSITE" id="PS52029"/>
    </source>
</evidence>
<dbReference type="GO" id="GO:0071555">
    <property type="term" value="P:cell wall organization"/>
    <property type="evidence" value="ECO:0007669"/>
    <property type="project" value="UniProtKB-UniRule"/>
</dbReference>
<comment type="caution">
    <text evidence="11">The sequence shown here is derived from an EMBL/GenBank/DDBJ whole genome shotgun (WGS) entry which is preliminary data.</text>
</comment>
<keyword evidence="5 7" id="KW-0573">Peptidoglycan synthesis</keyword>
<keyword evidence="3" id="KW-0808">Transferase</keyword>
<keyword evidence="9" id="KW-1133">Transmembrane helix</keyword>
<comment type="similarity">
    <text evidence="2">Belongs to the YkuD family.</text>
</comment>
<feature type="active site" description="Nucleophile" evidence="7">
    <location>
        <position position="207"/>
    </location>
</feature>
<proteinExistence type="inferred from homology"/>
<dbReference type="GO" id="GO:0004180">
    <property type="term" value="F:carboxypeptidase activity"/>
    <property type="evidence" value="ECO:0007669"/>
    <property type="project" value="UniProtKB-ARBA"/>
</dbReference>
<evidence type="ECO:0000256" key="6">
    <source>
        <dbReference type="ARBA" id="ARBA00023316"/>
    </source>
</evidence>
<keyword evidence="12" id="KW-1185">Reference proteome</keyword>
<feature type="region of interest" description="Disordered" evidence="8">
    <location>
        <begin position="29"/>
        <end position="62"/>
    </location>
</feature>
<keyword evidence="6 7" id="KW-0961">Cell wall biogenesis/degradation</keyword>
<evidence type="ECO:0000313" key="12">
    <source>
        <dbReference type="Proteomes" id="UP000004095"/>
    </source>
</evidence>
<dbReference type="GO" id="GO:0008360">
    <property type="term" value="P:regulation of cell shape"/>
    <property type="evidence" value="ECO:0007669"/>
    <property type="project" value="UniProtKB-UniRule"/>
</dbReference>
<dbReference type="GO" id="GO:0016740">
    <property type="term" value="F:transferase activity"/>
    <property type="evidence" value="ECO:0007669"/>
    <property type="project" value="UniProtKB-KW"/>
</dbReference>
<evidence type="ECO:0000256" key="2">
    <source>
        <dbReference type="ARBA" id="ARBA00005992"/>
    </source>
</evidence>
<feature type="compositionally biased region" description="Basic and acidic residues" evidence="8">
    <location>
        <begin position="36"/>
        <end position="50"/>
    </location>
</feature>
<dbReference type="Proteomes" id="UP000004095">
    <property type="component" value="Unassembled WGS sequence"/>
</dbReference>
<evidence type="ECO:0000256" key="1">
    <source>
        <dbReference type="ARBA" id="ARBA00004752"/>
    </source>
</evidence>
<dbReference type="EMBL" id="AAWS01000005">
    <property type="protein sequence ID" value="EAY30899.1"/>
    <property type="molecule type" value="Genomic_DNA"/>
</dbReference>
<keyword evidence="9" id="KW-0472">Membrane</keyword>
<dbReference type="CDD" id="cd16913">
    <property type="entry name" value="YkuD_like"/>
    <property type="match status" value="1"/>
</dbReference>
<protein>
    <submittedName>
        <fullName evidence="11">Pollen allergen Poa pIX/Phl pVI, C-terminal</fullName>
    </submittedName>
</protein>
<dbReference type="MEROPS" id="C82.A01"/>
<evidence type="ECO:0000256" key="5">
    <source>
        <dbReference type="ARBA" id="ARBA00022984"/>
    </source>
</evidence>
<dbReference type="OrthoDB" id="9809748at2"/>
<dbReference type="UniPathway" id="UPA00219"/>
<dbReference type="PANTHER" id="PTHR36699:SF1">
    <property type="entry name" value="L,D-TRANSPEPTIDASE YAFK-RELATED"/>
    <property type="match status" value="1"/>
</dbReference>
<feature type="active site" description="Proton donor/acceptor" evidence="7">
    <location>
        <position position="199"/>
    </location>
</feature>
<keyword evidence="4 7" id="KW-0133">Cell shape</keyword>
<evidence type="ECO:0000256" key="8">
    <source>
        <dbReference type="SAM" id="MobiDB-lite"/>
    </source>
</evidence>
<name>A1ZFX5_MICM2</name>
<feature type="transmembrane region" description="Helical" evidence="9">
    <location>
        <begin position="6"/>
        <end position="24"/>
    </location>
</feature>
<evidence type="ECO:0000313" key="11">
    <source>
        <dbReference type="EMBL" id="EAY30899.1"/>
    </source>
</evidence>
<dbReference type="InterPro" id="IPR038063">
    <property type="entry name" value="Transpep_catalytic_dom"/>
</dbReference>
<reference evidence="11 12" key="1">
    <citation type="submission" date="2007-01" db="EMBL/GenBank/DDBJ databases">
        <authorList>
            <person name="Haygood M."/>
            <person name="Podell S."/>
            <person name="Anderson C."/>
            <person name="Hopkinson B."/>
            <person name="Roe K."/>
            <person name="Barbeau K."/>
            <person name="Gaasterland T."/>
            <person name="Ferriera S."/>
            <person name="Johnson J."/>
            <person name="Kravitz S."/>
            <person name="Beeson K."/>
            <person name="Sutton G."/>
            <person name="Rogers Y.-H."/>
            <person name="Friedman R."/>
            <person name="Frazier M."/>
            <person name="Venter J.C."/>
        </authorList>
    </citation>
    <scope>NUCLEOTIDE SEQUENCE [LARGE SCALE GENOMIC DNA]</scope>
    <source>
        <strain evidence="11 12">ATCC 23134</strain>
    </source>
</reference>
<accession>A1ZFX5</accession>
<dbReference type="PROSITE" id="PS52029">
    <property type="entry name" value="LD_TPASE"/>
    <property type="match status" value="1"/>
</dbReference>
<dbReference type="SUPFAM" id="SSF141523">
    <property type="entry name" value="L,D-transpeptidase catalytic domain-like"/>
    <property type="match status" value="1"/>
</dbReference>
<keyword evidence="9" id="KW-0812">Transmembrane</keyword>
<dbReference type="PANTHER" id="PTHR36699">
    <property type="entry name" value="LD-TRANSPEPTIDASE"/>
    <property type="match status" value="1"/>
</dbReference>
<evidence type="ECO:0000256" key="9">
    <source>
        <dbReference type="SAM" id="Phobius"/>
    </source>
</evidence>
<gene>
    <name evidence="11" type="ORF">M23134_01223</name>
</gene>
<feature type="compositionally biased region" description="Polar residues" evidence="8">
    <location>
        <begin position="51"/>
        <end position="62"/>
    </location>
</feature>
<dbReference type="AlphaFoldDB" id="A1ZFX5"/>
<comment type="pathway">
    <text evidence="1 7">Cell wall biogenesis; peptidoglycan biosynthesis.</text>
</comment>
<evidence type="ECO:0000256" key="7">
    <source>
        <dbReference type="PROSITE-ProRule" id="PRU01373"/>
    </source>
</evidence>